<keyword evidence="3" id="KW-0808">Transferase</keyword>
<dbReference type="RefSeq" id="WP_307155258.1">
    <property type="nucleotide sequence ID" value="NZ_JAUSUK010000002.1"/>
</dbReference>
<organism evidence="11 12">
    <name type="scientific">Rhodopseudomonas julia</name>
    <dbReference type="NCBI Taxonomy" id="200617"/>
    <lineage>
        <taxon>Bacteria</taxon>
        <taxon>Pseudomonadati</taxon>
        <taxon>Pseudomonadota</taxon>
        <taxon>Alphaproteobacteria</taxon>
        <taxon>Hyphomicrobiales</taxon>
        <taxon>Nitrobacteraceae</taxon>
        <taxon>Rhodopseudomonas</taxon>
    </lineage>
</organism>
<dbReference type="Pfam" id="PF04055">
    <property type="entry name" value="Radical_SAM"/>
    <property type="match status" value="1"/>
</dbReference>
<dbReference type="InterPro" id="IPR058240">
    <property type="entry name" value="rSAM_sf"/>
</dbReference>
<gene>
    <name evidence="11" type="ORF">J2R99_003057</name>
</gene>
<dbReference type="PANTHER" id="PTHR43409">
    <property type="entry name" value="ANAEROBIC MAGNESIUM-PROTOPORPHYRIN IX MONOMETHYL ESTER CYCLASE-RELATED"/>
    <property type="match status" value="1"/>
</dbReference>
<evidence type="ECO:0000256" key="8">
    <source>
        <dbReference type="SAM" id="MobiDB-lite"/>
    </source>
</evidence>
<dbReference type="Gene3D" id="3.80.30.20">
    <property type="entry name" value="tm_1862 like domain"/>
    <property type="match status" value="1"/>
</dbReference>
<protein>
    <recommendedName>
        <fullName evidence="13">Radical SAM protein</fullName>
    </recommendedName>
</protein>
<accession>A0ABU0CAI4</accession>
<feature type="region of interest" description="Disordered" evidence="8">
    <location>
        <begin position="570"/>
        <end position="596"/>
    </location>
</feature>
<sequence>MRTFHIEIIKPSHYDKDGYVIQWWKAWIPSNSLACLNAIARASAEQQVLGSDVAIEVNAYDEMNIRVPVEEISAKIGQSGHSGLVCLVGVQSNQFPRAMALARRFRAAGVPVAIGGFHVSGSLAMLKELSPELQEALDLGVILFAGEAEEHFDSLLCDVDNGAARLIYNYMDDLPNLQGQTTPYLPQRLVKRYDGVVSSFDAGRGCPFQCSFCTIINVQGRKSRWRDADDIEAFVRKNRADGIRRFFVTDDNFARNKNWEAIFDRLIALRAEGCGIDFLIQVDTLAHKIPGFVEKAARAGCRFVFVGLESVNAENLLQMKKNQNRITEYRKMFQAWKSAGVITYAGYIMGLPGDTPETLKRDIEIVQRELPVDVLEFTMLTPLPGSEDHKNGVEAGTWMDPDLNKYDLESVTIGHPRMSADEWQRAYRDIWDWYYTDEHVERIMRRNVAYGIKPVKIWHSVLQVYGAPKFEGVHPQQCGYLRRKDRLERRPDMPRPAAAVFYPLYLAESAAKYLRFGAYAWKIHRMRKRIARDPEAKSYSDLAITPVIDAETETLEMFALNDQARAAVEKARRQAQERRQRDILASNEADPLANTG</sequence>
<dbReference type="SMART" id="SM00729">
    <property type="entry name" value="Elp3"/>
    <property type="match status" value="1"/>
</dbReference>
<keyword evidence="4" id="KW-0949">S-adenosyl-L-methionine</keyword>
<dbReference type="Gene3D" id="3.40.50.280">
    <property type="entry name" value="Cobalamin-binding domain"/>
    <property type="match status" value="1"/>
</dbReference>
<evidence type="ECO:0000256" key="2">
    <source>
        <dbReference type="ARBA" id="ARBA00022603"/>
    </source>
</evidence>
<keyword evidence="2" id="KW-0489">Methyltransferase</keyword>
<dbReference type="SFLD" id="SFLDG01123">
    <property type="entry name" value="methyltransferase_(Class_B)"/>
    <property type="match status" value="1"/>
</dbReference>
<dbReference type="PROSITE" id="PS51332">
    <property type="entry name" value="B12_BINDING"/>
    <property type="match status" value="1"/>
</dbReference>
<dbReference type="InterPro" id="IPR051198">
    <property type="entry name" value="BchE-like"/>
</dbReference>
<keyword evidence="12" id="KW-1185">Reference proteome</keyword>
<dbReference type="CDD" id="cd01335">
    <property type="entry name" value="Radical_SAM"/>
    <property type="match status" value="1"/>
</dbReference>
<evidence type="ECO:0000256" key="3">
    <source>
        <dbReference type="ARBA" id="ARBA00022679"/>
    </source>
</evidence>
<dbReference type="Proteomes" id="UP001230253">
    <property type="component" value="Unassembled WGS sequence"/>
</dbReference>
<comment type="cofactor">
    <cofactor evidence="1">
        <name>[4Fe-4S] cluster</name>
        <dbReference type="ChEBI" id="CHEBI:49883"/>
    </cofactor>
</comment>
<evidence type="ECO:0000259" key="9">
    <source>
        <dbReference type="PROSITE" id="PS51332"/>
    </source>
</evidence>
<dbReference type="InterPro" id="IPR006158">
    <property type="entry name" value="Cobalamin-bd"/>
</dbReference>
<dbReference type="SFLD" id="SFLDG01082">
    <property type="entry name" value="B12-binding_domain_containing"/>
    <property type="match status" value="1"/>
</dbReference>
<evidence type="ECO:0000313" key="12">
    <source>
        <dbReference type="Proteomes" id="UP001230253"/>
    </source>
</evidence>
<evidence type="ECO:0000313" key="11">
    <source>
        <dbReference type="EMBL" id="MDQ0327188.1"/>
    </source>
</evidence>
<proteinExistence type="predicted"/>
<evidence type="ECO:0008006" key="13">
    <source>
        <dbReference type="Google" id="ProtNLM"/>
    </source>
</evidence>
<feature type="domain" description="B12-binding" evidence="9">
    <location>
        <begin position="56"/>
        <end position="166"/>
    </location>
</feature>
<keyword evidence="6" id="KW-0408">Iron</keyword>
<dbReference type="InterPro" id="IPR006638">
    <property type="entry name" value="Elp3/MiaA/NifB-like_rSAM"/>
</dbReference>
<evidence type="ECO:0000256" key="7">
    <source>
        <dbReference type="ARBA" id="ARBA00023014"/>
    </source>
</evidence>
<dbReference type="InterPro" id="IPR034466">
    <property type="entry name" value="Methyltransferase_Class_B"/>
</dbReference>
<name>A0ABU0CAI4_9BRAD</name>
<evidence type="ECO:0000256" key="6">
    <source>
        <dbReference type="ARBA" id="ARBA00023004"/>
    </source>
</evidence>
<feature type="compositionally biased region" description="Basic and acidic residues" evidence="8">
    <location>
        <begin position="570"/>
        <end position="582"/>
    </location>
</feature>
<feature type="domain" description="Radical SAM core" evidence="10">
    <location>
        <begin position="192"/>
        <end position="416"/>
    </location>
</feature>
<comment type="caution">
    <text evidence="11">The sequence shown here is derived from an EMBL/GenBank/DDBJ whole genome shotgun (WGS) entry which is preliminary data.</text>
</comment>
<dbReference type="PANTHER" id="PTHR43409:SF7">
    <property type="entry name" value="BLL1977 PROTEIN"/>
    <property type="match status" value="1"/>
</dbReference>
<dbReference type="InterPro" id="IPR007197">
    <property type="entry name" value="rSAM"/>
</dbReference>
<keyword evidence="7" id="KW-0411">Iron-sulfur</keyword>
<keyword evidence="5" id="KW-0479">Metal-binding</keyword>
<evidence type="ECO:0000256" key="5">
    <source>
        <dbReference type="ARBA" id="ARBA00022723"/>
    </source>
</evidence>
<evidence type="ECO:0000256" key="1">
    <source>
        <dbReference type="ARBA" id="ARBA00001966"/>
    </source>
</evidence>
<evidence type="ECO:0000256" key="4">
    <source>
        <dbReference type="ARBA" id="ARBA00022691"/>
    </source>
</evidence>
<dbReference type="PROSITE" id="PS51918">
    <property type="entry name" value="RADICAL_SAM"/>
    <property type="match status" value="1"/>
</dbReference>
<dbReference type="EMBL" id="JAUSUK010000002">
    <property type="protein sequence ID" value="MDQ0327188.1"/>
    <property type="molecule type" value="Genomic_DNA"/>
</dbReference>
<dbReference type="SFLD" id="SFLDS00029">
    <property type="entry name" value="Radical_SAM"/>
    <property type="match status" value="1"/>
</dbReference>
<dbReference type="InterPro" id="IPR023404">
    <property type="entry name" value="rSAM_horseshoe"/>
</dbReference>
<evidence type="ECO:0000259" key="10">
    <source>
        <dbReference type="PROSITE" id="PS51918"/>
    </source>
</evidence>
<reference evidence="11 12" key="1">
    <citation type="submission" date="2023-07" db="EMBL/GenBank/DDBJ databases">
        <title>Genomic Encyclopedia of Type Strains, Phase IV (KMG-IV): sequencing the most valuable type-strain genomes for metagenomic binning, comparative biology and taxonomic classification.</title>
        <authorList>
            <person name="Goeker M."/>
        </authorList>
    </citation>
    <scope>NUCLEOTIDE SEQUENCE [LARGE SCALE GENOMIC DNA]</scope>
    <source>
        <strain evidence="11 12">DSM 11549</strain>
    </source>
</reference>
<dbReference type="SUPFAM" id="SSF102114">
    <property type="entry name" value="Radical SAM enzymes"/>
    <property type="match status" value="1"/>
</dbReference>